<protein>
    <recommendedName>
        <fullName evidence="12">PDZ domain-containing protein</fullName>
    </recommendedName>
</protein>
<keyword evidence="7" id="KW-0862">Zinc</keyword>
<evidence type="ECO:0000256" key="8">
    <source>
        <dbReference type="ARBA" id="ARBA00022989"/>
    </source>
</evidence>
<evidence type="ECO:0000256" key="1">
    <source>
        <dbReference type="ARBA" id="ARBA00001947"/>
    </source>
</evidence>
<keyword evidence="6" id="KW-0378">Hydrolase</keyword>
<evidence type="ECO:0000256" key="4">
    <source>
        <dbReference type="ARBA" id="ARBA00022670"/>
    </source>
</evidence>
<dbReference type="SUPFAM" id="SSF50156">
    <property type="entry name" value="PDZ domain-like"/>
    <property type="match status" value="1"/>
</dbReference>
<dbReference type="PROSITE" id="PS50106">
    <property type="entry name" value="PDZ"/>
    <property type="match status" value="1"/>
</dbReference>
<sequence>MITALIFLVILVVLVLIHEFGHFIVAKKSGVLVEEFGFGFPPRIFGKKFGETLYSINLIPLGGFVKLYGEEYHEGEKKRPDAKSIPKHRAFVNKSPLQKTMIITAGVVMNFILGWVILSFLFTQGVPTPAGVVVTSVQDNTPATEAGLLVGDRIISITQENKTIEIVSSEDLIGSAKTFADQPTILQIERTGKVFSVDITPRSNPPKGEGSFGIVIEQKVELVKHPWYTAPYFGFIEAASMIKMIAVEILKIPAQFFTKQSTSVEFTGPVGIAKIIGEARKFGIVALLQITAVLSLNLAVINILPFPALDGGRQVFIFYEWITGKKTNQNLEHYLNLAGIILLLTLSAVITIFDIQKYWG</sequence>
<accession>A0A2M8EYX6</accession>
<dbReference type="EMBL" id="PFSC01000101">
    <property type="protein sequence ID" value="PJC31929.1"/>
    <property type="molecule type" value="Genomic_DNA"/>
</dbReference>
<feature type="transmembrane region" description="Helical" evidence="11">
    <location>
        <begin position="282"/>
        <end position="304"/>
    </location>
</feature>
<gene>
    <name evidence="13" type="ORF">CO051_03635</name>
</gene>
<dbReference type="InterPro" id="IPR004387">
    <property type="entry name" value="Pept_M50_Zn"/>
</dbReference>
<keyword evidence="9" id="KW-0482">Metalloprotease</keyword>
<dbReference type="PANTHER" id="PTHR42837">
    <property type="entry name" value="REGULATOR OF SIGMA-E PROTEASE RSEP"/>
    <property type="match status" value="1"/>
</dbReference>
<evidence type="ECO:0000256" key="6">
    <source>
        <dbReference type="ARBA" id="ARBA00022801"/>
    </source>
</evidence>
<dbReference type="Proteomes" id="UP000231383">
    <property type="component" value="Unassembled WGS sequence"/>
</dbReference>
<keyword evidence="5 11" id="KW-0812">Transmembrane</keyword>
<evidence type="ECO:0000313" key="13">
    <source>
        <dbReference type="EMBL" id="PJC31929.1"/>
    </source>
</evidence>
<feature type="transmembrane region" description="Helical" evidence="11">
    <location>
        <begin position="101"/>
        <end position="122"/>
    </location>
</feature>
<evidence type="ECO:0000313" key="14">
    <source>
        <dbReference type="Proteomes" id="UP000231383"/>
    </source>
</evidence>
<comment type="subcellular location">
    <subcellularLocation>
        <location evidence="2">Membrane</location>
        <topology evidence="2">Multi-pass membrane protein</topology>
    </subcellularLocation>
</comment>
<dbReference type="PANTHER" id="PTHR42837:SF2">
    <property type="entry name" value="MEMBRANE METALLOPROTEASE ARASP2, CHLOROPLASTIC-RELATED"/>
    <property type="match status" value="1"/>
</dbReference>
<evidence type="ECO:0000256" key="7">
    <source>
        <dbReference type="ARBA" id="ARBA00022833"/>
    </source>
</evidence>
<feature type="domain" description="PDZ" evidence="12">
    <location>
        <begin position="125"/>
        <end position="173"/>
    </location>
</feature>
<name>A0A2M8EYX6_9BACT</name>
<dbReference type="InterPro" id="IPR036034">
    <property type="entry name" value="PDZ_sf"/>
</dbReference>
<evidence type="ECO:0000256" key="10">
    <source>
        <dbReference type="ARBA" id="ARBA00023136"/>
    </source>
</evidence>
<keyword evidence="10 11" id="KW-0472">Membrane</keyword>
<comment type="cofactor">
    <cofactor evidence="1">
        <name>Zn(2+)</name>
        <dbReference type="ChEBI" id="CHEBI:29105"/>
    </cofactor>
</comment>
<evidence type="ECO:0000256" key="2">
    <source>
        <dbReference type="ARBA" id="ARBA00004141"/>
    </source>
</evidence>
<organism evidence="13 14">
    <name type="scientific">Candidatus Roizmanbacteria bacterium CG_4_9_14_0_2_um_filter_39_13</name>
    <dbReference type="NCBI Taxonomy" id="1974839"/>
    <lineage>
        <taxon>Bacteria</taxon>
        <taxon>Candidatus Roizmaniibacteriota</taxon>
    </lineage>
</organism>
<reference evidence="14" key="1">
    <citation type="submission" date="2017-09" db="EMBL/GenBank/DDBJ databases">
        <title>Depth-based differentiation of microbial function through sediment-hosted aquifers and enrichment of novel symbionts in the deep terrestrial subsurface.</title>
        <authorList>
            <person name="Probst A.J."/>
            <person name="Ladd B."/>
            <person name="Jarett J.K."/>
            <person name="Geller-Mcgrath D.E."/>
            <person name="Sieber C.M.K."/>
            <person name="Emerson J.B."/>
            <person name="Anantharaman K."/>
            <person name="Thomas B.C."/>
            <person name="Malmstrom R."/>
            <person name="Stieglmeier M."/>
            <person name="Klingl A."/>
            <person name="Woyke T."/>
            <person name="Ryan C.M."/>
            <person name="Banfield J.F."/>
        </authorList>
    </citation>
    <scope>NUCLEOTIDE SEQUENCE [LARGE SCALE GENOMIC DNA]</scope>
</reference>
<evidence type="ECO:0000256" key="3">
    <source>
        <dbReference type="ARBA" id="ARBA00007931"/>
    </source>
</evidence>
<evidence type="ECO:0000259" key="12">
    <source>
        <dbReference type="PROSITE" id="PS50106"/>
    </source>
</evidence>
<feature type="transmembrane region" description="Helical" evidence="11">
    <location>
        <begin position="334"/>
        <end position="355"/>
    </location>
</feature>
<proteinExistence type="inferred from homology"/>
<dbReference type="InterPro" id="IPR008915">
    <property type="entry name" value="Peptidase_M50"/>
</dbReference>
<dbReference type="CDD" id="cd06163">
    <property type="entry name" value="S2P-M50_PDZ_RseP-like"/>
    <property type="match status" value="1"/>
</dbReference>
<keyword evidence="8 11" id="KW-1133">Transmembrane helix</keyword>
<dbReference type="GO" id="GO:0004222">
    <property type="term" value="F:metalloendopeptidase activity"/>
    <property type="evidence" value="ECO:0007669"/>
    <property type="project" value="InterPro"/>
</dbReference>
<dbReference type="InterPro" id="IPR001478">
    <property type="entry name" value="PDZ"/>
</dbReference>
<comment type="similarity">
    <text evidence="3">Belongs to the peptidase M50B family.</text>
</comment>
<evidence type="ECO:0000256" key="9">
    <source>
        <dbReference type="ARBA" id="ARBA00023049"/>
    </source>
</evidence>
<dbReference type="GO" id="GO:0006508">
    <property type="term" value="P:proteolysis"/>
    <property type="evidence" value="ECO:0007669"/>
    <property type="project" value="UniProtKB-KW"/>
</dbReference>
<dbReference type="GO" id="GO:0016020">
    <property type="term" value="C:membrane"/>
    <property type="evidence" value="ECO:0007669"/>
    <property type="project" value="UniProtKB-SubCell"/>
</dbReference>
<dbReference type="AlphaFoldDB" id="A0A2M8EYX6"/>
<keyword evidence="4" id="KW-0645">Protease</keyword>
<evidence type="ECO:0000256" key="5">
    <source>
        <dbReference type="ARBA" id="ARBA00022692"/>
    </source>
</evidence>
<dbReference type="Pfam" id="PF02163">
    <property type="entry name" value="Peptidase_M50"/>
    <property type="match status" value="1"/>
</dbReference>
<evidence type="ECO:0000256" key="11">
    <source>
        <dbReference type="SAM" id="Phobius"/>
    </source>
</evidence>
<comment type="caution">
    <text evidence="13">The sequence shown here is derived from an EMBL/GenBank/DDBJ whole genome shotgun (WGS) entry which is preliminary data.</text>
</comment>
<dbReference type="Gene3D" id="2.30.42.10">
    <property type="match status" value="1"/>
</dbReference>
<dbReference type="SMART" id="SM00228">
    <property type="entry name" value="PDZ"/>
    <property type="match status" value="1"/>
</dbReference>